<protein>
    <submittedName>
        <fullName evidence="3">DUF1559 domain-containing protein</fullName>
    </submittedName>
</protein>
<dbReference type="Proteomes" id="UP000727962">
    <property type="component" value="Unassembled WGS sequence"/>
</dbReference>
<evidence type="ECO:0000313" key="3">
    <source>
        <dbReference type="EMBL" id="MBI1755686.1"/>
    </source>
</evidence>
<dbReference type="PANTHER" id="PTHR30093">
    <property type="entry name" value="GENERAL SECRETION PATHWAY PROTEIN G"/>
    <property type="match status" value="1"/>
</dbReference>
<gene>
    <name evidence="3" type="ORF">HYR64_01085</name>
</gene>
<evidence type="ECO:0000256" key="1">
    <source>
        <dbReference type="SAM" id="Phobius"/>
    </source>
</evidence>
<evidence type="ECO:0000259" key="2">
    <source>
        <dbReference type="Pfam" id="PF07596"/>
    </source>
</evidence>
<feature type="transmembrane region" description="Helical" evidence="1">
    <location>
        <begin position="23"/>
        <end position="41"/>
    </location>
</feature>
<dbReference type="EMBL" id="JACOSL010000006">
    <property type="protein sequence ID" value="MBI1755686.1"/>
    <property type="molecule type" value="Genomic_DNA"/>
</dbReference>
<organism evidence="3 4">
    <name type="scientific">Fimbriimonas ginsengisoli</name>
    <dbReference type="NCBI Taxonomy" id="1005039"/>
    <lineage>
        <taxon>Bacteria</taxon>
        <taxon>Bacillati</taxon>
        <taxon>Armatimonadota</taxon>
        <taxon>Fimbriimonadia</taxon>
        <taxon>Fimbriimonadales</taxon>
        <taxon>Fimbriimonadaceae</taxon>
        <taxon>Fimbriimonas</taxon>
    </lineage>
</organism>
<dbReference type="AlphaFoldDB" id="A0A931PVK9"/>
<evidence type="ECO:0000313" key="4">
    <source>
        <dbReference type="Proteomes" id="UP000727962"/>
    </source>
</evidence>
<keyword evidence="1" id="KW-0472">Membrane</keyword>
<keyword evidence="1" id="KW-0812">Transmembrane</keyword>
<feature type="domain" description="DUF1559" evidence="2">
    <location>
        <begin position="50"/>
        <end position="108"/>
    </location>
</feature>
<proteinExistence type="predicted"/>
<sequence length="291" mass="31526">MAAEFDDALPEEGKRTHMTLKEVRAVLIVIGLFILLMIPLYKKFREDRDRHLCKANFKQIGQAMFQYAEGHDDRFPTAFETTSSGAPQLDGRGRPYTWATLIAPYMNARSNFSCPASTEEETVLAQHPASTASDLPMSYGMYGAYAGFPVSHVSNPDRVVLVAETSNFGSMHTFDPTPFLDDGGKPVPADGFLIGYSDGNGAPTLHSGAVTRLAFYGTQDGNFDVTASSTGGWFSCSKPQVEPIVPRHSDGIFFLDASGGIKTARPSDALITRQANGEVAGSWSVPARTTR</sequence>
<dbReference type="PANTHER" id="PTHR30093:SF2">
    <property type="entry name" value="TYPE II SECRETION SYSTEM PROTEIN H"/>
    <property type="match status" value="1"/>
</dbReference>
<accession>A0A931PVK9</accession>
<reference evidence="3" key="1">
    <citation type="submission" date="2020-07" db="EMBL/GenBank/DDBJ databases">
        <title>Huge and variable diversity of episymbiotic CPR bacteria and DPANN archaea in groundwater ecosystems.</title>
        <authorList>
            <person name="He C.Y."/>
            <person name="Keren R."/>
            <person name="Whittaker M."/>
            <person name="Farag I.F."/>
            <person name="Doudna J."/>
            <person name="Cate J.H.D."/>
            <person name="Banfield J.F."/>
        </authorList>
    </citation>
    <scope>NUCLEOTIDE SEQUENCE</scope>
    <source>
        <strain evidence="3">NC_groundwater_17_Pr7_B-0.1um_64_12</strain>
    </source>
</reference>
<dbReference type="InterPro" id="IPR011453">
    <property type="entry name" value="DUF1559"/>
</dbReference>
<comment type="caution">
    <text evidence="3">The sequence shown here is derived from an EMBL/GenBank/DDBJ whole genome shotgun (WGS) entry which is preliminary data.</text>
</comment>
<keyword evidence="1" id="KW-1133">Transmembrane helix</keyword>
<name>A0A931PVK9_FIMGI</name>
<dbReference type="Pfam" id="PF07596">
    <property type="entry name" value="SBP_bac_10"/>
    <property type="match status" value="1"/>
</dbReference>